<evidence type="ECO:0000313" key="2">
    <source>
        <dbReference type="Proteomes" id="UP000525078"/>
    </source>
</evidence>
<organism evidence="1 2">
    <name type="scientific">Cannabis sativa</name>
    <name type="common">Hemp</name>
    <name type="synonym">Marijuana</name>
    <dbReference type="NCBI Taxonomy" id="3483"/>
    <lineage>
        <taxon>Eukaryota</taxon>
        <taxon>Viridiplantae</taxon>
        <taxon>Streptophyta</taxon>
        <taxon>Embryophyta</taxon>
        <taxon>Tracheophyta</taxon>
        <taxon>Spermatophyta</taxon>
        <taxon>Magnoliopsida</taxon>
        <taxon>eudicotyledons</taxon>
        <taxon>Gunneridae</taxon>
        <taxon>Pentapetalae</taxon>
        <taxon>rosids</taxon>
        <taxon>fabids</taxon>
        <taxon>Rosales</taxon>
        <taxon>Cannabaceae</taxon>
        <taxon>Cannabis</taxon>
    </lineage>
</organism>
<proteinExistence type="predicted"/>
<dbReference type="Proteomes" id="UP000525078">
    <property type="component" value="Unassembled WGS sequence"/>
</dbReference>
<accession>A0A7J6HJB2</accession>
<dbReference type="EMBL" id="JAATIP010000009">
    <property type="protein sequence ID" value="KAF4394699.1"/>
    <property type="molecule type" value="Genomic_DNA"/>
</dbReference>
<name>A0A7J6HJB2_CANSA</name>
<reference evidence="1 2" key="1">
    <citation type="journal article" date="2020" name="bioRxiv">
        <title>Sequence and annotation of 42 cannabis genomes reveals extensive copy number variation in cannabinoid synthesis and pathogen resistance genes.</title>
        <authorList>
            <person name="Mckernan K.J."/>
            <person name="Helbert Y."/>
            <person name="Kane L.T."/>
            <person name="Ebling H."/>
            <person name="Zhang L."/>
            <person name="Liu B."/>
            <person name="Eaton Z."/>
            <person name="Mclaughlin S."/>
            <person name="Kingan S."/>
            <person name="Baybayan P."/>
            <person name="Concepcion G."/>
            <person name="Jordan M."/>
            <person name="Riva A."/>
            <person name="Barbazuk W."/>
            <person name="Harkins T."/>
        </authorList>
    </citation>
    <scope>NUCLEOTIDE SEQUENCE [LARGE SCALE GENOMIC DNA]</scope>
    <source>
        <strain evidence="2">cv. Jamaican Lion 4</strain>
        <tissue evidence="1">Leaf</tissue>
    </source>
</reference>
<sequence length="110" mass="12575">MASNALTRGSHTINSMVLNLKPFGRKASYHKNSIRETMKMEKEEVSNVRHINGGHDHDHCDEVSKNDGNEWIPDVRTGIYYPKGHEKVMEDVPPKAGKDINWMSYSDNIH</sequence>
<evidence type="ECO:0000313" key="1">
    <source>
        <dbReference type="EMBL" id="KAF4394699.1"/>
    </source>
</evidence>
<gene>
    <name evidence="1" type="ORF">F8388_015605</name>
</gene>
<evidence type="ECO:0008006" key="3">
    <source>
        <dbReference type="Google" id="ProtNLM"/>
    </source>
</evidence>
<protein>
    <recommendedName>
        <fullName evidence="3">Late embryogenesis abundant protein</fullName>
    </recommendedName>
</protein>
<dbReference type="PANTHER" id="PTHR35109:SF2">
    <property type="entry name" value="LATE EMBRYOGENESIS ABUNDANT PROTEIN"/>
    <property type="match status" value="1"/>
</dbReference>
<dbReference type="PANTHER" id="PTHR35109">
    <property type="entry name" value="GLUTAMATE RACEMASE"/>
    <property type="match status" value="1"/>
</dbReference>
<dbReference type="AlphaFoldDB" id="A0A7J6HJB2"/>
<comment type="caution">
    <text evidence="1">The sequence shown here is derived from an EMBL/GenBank/DDBJ whole genome shotgun (WGS) entry which is preliminary data.</text>
</comment>